<evidence type="ECO:0000313" key="3">
    <source>
        <dbReference type="EMBL" id="KAF6040240.1"/>
    </source>
</evidence>
<dbReference type="Pfam" id="PF07690">
    <property type="entry name" value="MFS_1"/>
    <property type="match status" value="1"/>
</dbReference>
<name>A0A7J7KPX2_BUGNE</name>
<comment type="caution">
    <text evidence="3">The sequence shown here is derived from an EMBL/GenBank/DDBJ whole genome shotgun (WGS) entry which is preliminary data.</text>
</comment>
<dbReference type="EMBL" id="VXIV02000164">
    <property type="protein sequence ID" value="KAF6040240.1"/>
    <property type="molecule type" value="Genomic_DNA"/>
</dbReference>
<evidence type="ECO:0000256" key="1">
    <source>
        <dbReference type="SAM" id="MobiDB-lite"/>
    </source>
</evidence>
<dbReference type="Proteomes" id="UP000593567">
    <property type="component" value="Unassembled WGS sequence"/>
</dbReference>
<keyword evidence="4" id="KW-1185">Reference proteome</keyword>
<protein>
    <submittedName>
        <fullName evidence="3">SLC16A10</fullName>
    </submittedName>
</protein>
<reference evidence="3" key="1">
    <citation type="submission" date="2020-06" db="EMBL/GenBank/DDBJ databases">
        <title>Draft genome of Bugula neritina, a colonial animal packing powerful symbionts and potential medicines.</title>
        <authorList>
            <person name="Rayko M."/>
        </authorList>
    </citation>
    <scope>NUCLEOTIDE SEQUENCE [LARGE SCALE GENOMIC DNA]</scope>
    <source>
        <strain evidence="3">Kwan_BN1</strain>
    </source>
</reference>
<proteinExistence type="predicted"/>
<keyword evidence="2" id="KW-0812">Transmembrane</keyword>
<dbReference type="InterPro" id="IPR050327">
    <property type="entry name" value="Proton-linked_MCT"/>
</dbReference>
<feature type="transmembrane region" description="Helical" evidence="2">
    <location>
        <begin position="131"/>
        <end position="149"/>
    </location>
</feature>
<sequence length="439" mass="48135">MFCIENTALTALGSVFEAKYLFCFVVVPINALLVSTFSLRICSGVGSVLAIAGVLSSAFAFKLWFLIVGFSLFAGYGVSMLWTATIKIVPHYFKKRQKMAYMATGIGYGMGRAIFPFIIEAILEKTTYKNTMLYTTIFFGLSLTAPIFYREQLPKEKPKSAKSLIKSYTHPLRRYIAPFHLANGYLWNAELTGVAVILFTYIDHTTEGERVAATVQTINGVAQMVGAIGLTLLLMKVKLNHYILQIVFNLLIGCVCFLIGAYRNVYSFYVSAGVLGFMEAIMVGNITCVCHHLYPEKDVVYAFGFHETMGGIAGFVAPYTAGLLQEKFGFPVGFYYLGCNSILGGVVFIIAGLGRKSTWKHRPVESEEPSPTDTEASTGEPEKKSASDIDDSSPPLEISPNDVKFVESNGHTSTAEDTDSSADKTAADNPTYIHDTTKL</sequence>
<feature type="transmembrane region" description="Helical" evidence="2">
    <location>
        <begin position="299"/>
        <end position="321"/>
    </location>
</feature>
<feature type="region of interest" description="Disordered" evidence="1">
    <location>
        <begin position="360"/>
        <end position="439"/>
    </location>
</feature>
<organism evidence="3 4">
    <name type="scientific">Bugula neritina</name>
    <name type="common">Brown bryozoan</name>
    <name type="synonym">Sertularia neritina</name>
    <dbReference type="NCBI Taxonomy" id="10212"/>
    <lineage>
        <taxon>Eukaryota</taxon>
        <taxon>Metazoa</taxon>
        <taxon>Spiralia</taxon>
        <taxon>Lophotrochozoa</taxon>
        <taxon>Bryozoa</taxon>
        <taxon>Gymnolaemata</taxon>
        <taxon>Cheilostomatida</taxon>
        <taxon>Flustrina</taxon>
        <taxon>Buguloidea</taxon>
        <taxon>Bugulidae</taxon>
        <taxon>Bugula</taxon>
    </lineage>
</organism>
<dbReference type="InterPro" id="IPR011701">
    <property type="entry name" value="MFS"/>
</dbReference>
<dbReference type="PANTHER" id="PTHR11360">
    <property type="entry name" value="MONOCARBOXYLATE TRANSPORTER"/>
    <property type="match status" value="1"/>
</dbReference>
<evidence type="ECO:0000313" key="4">
    <source>
        <dbReference type="Proteomes" id="UP000593567"/>
    </source>
</evidence>
<feature type="transmembrane region" description="Helical" evidence="2">
    <location>
        <begin position="100"/>
        <end position="119"/>
    </location>
</feature>
<feature type="transmembrane region" description="Helical" evidence="2">
    <location>
        <begin position="184"/>
        <end position="202"/>
    </location>
</feature>
<feature type="transmembrane region" description="Helical" evidence="2">
    <location>
        <begin position="18"/>
        <end position="39"/>
    </location>
</feature>
<accession>A0A7J7KPX2</accession>
<dbReference type="SUPFAM" id="SSF103473">
    <property type="entry name" value="MFS general substrate transporter"/>
    <property type="match status" value="1"/>
</dbReference>
<dbReference type="OrthoDB" id="6499973at2759"/>
<dbReference type="Gene3D" id="1.20.1250.20">
    <property type="entry name" value="MFS general substrate transporter like domains"/>
    <property type="match status" value="2"/>
</dbReference>
<keyword evidence="2" id="KW-0472">Membrane</keyword>
<dbReference type="AlphaFoldDB" id="A0A7J7KPX2"/>
<dbReference type="InterPro" id="IPR036259">
    <property type="entry name" value="MFS_trans_sf"/>
</dbReference>
<feature type="transmembrane region" description="Helical" evidence="2">
    <location>
        <begin position="268"/>
        <end position="287"/>
    </location>
</feature>
<feature type="transmembrane region" description="Helical" evidence="2">
    <location>
        <begin position="242"/>
        <end position="262"/>
    </location>
</feature>
<feature type="transmembrane region" description="Helical" evidence="2">
    <location>
        <begin position="214"/>
        <end position="235"/>
    </location>
</feature>
<evidence type="ECO:0000256" key="2">
    <source>
        <dbReference type="SAM" id="Phobius"/>
    </source>
</evidence>
<dbReference type="GO" id="GO:0022857">
    <property type="term" value="F:transmembrane transporter activity"/>
    <property type="evidence" value="ECO:0007669"/>
    <property type="project" value="InterPro"/>
</dbReference>
<feature type="transmembrane region" description="Helical" evidence="2">
    <location>
        <begin position="333"/>
        <end position="353"/>
    </location>
</feature>
<gene>
    <name evidence="3" type="ORF">EB796_001454</name>
</gene>
<keyword evidence="2" id="KW-1133">Transmembrane helix</keyword>